<dbReference type="Pfam" id="PF00392">
    <property type="entry name" value="GntR"/>
    <property type="match status" value="1"/>
</dbReference>
<keyword evidence="6" id="KW-1185">Reference proteome</keyword>
<keyword evidence="3" id="KW-0804">Transcription</keyword>
<dbReference type="SUPFAM" id="SSF46785">
    <property type="entry name" value="Winged helix' DNA-binding domain"/>
    <property type="match status" value="1"/>
</dbReference>
<dbReference type="SMART" id="SM00345">
    <property type="entry name" value="HTH_GNTR"/>
    <property type="match status" value="1"/>
</dbReference>
<dbReference type="PANTHER" id="PTHR43537:SF49">
    <property type="entry name" value="TRANSCRIPTIONAL REGULATORY PROTEIN"/>
    <property type="match status" value="1"/>
</dbReference>
<reference evidence="5 6" key="1">
    <citation type="journal article" date="2019" name="Emerg. Microbes Infect.">
        <title>Comprehensive subspecies identification of 175 nontuberculous mycobacteria species based on 7547 genomic profiles.</title>
        <authorList>
            <person name="Matsumoto Y."/>
            <person name="Kinjo T."/>
            <person name="Motooka D."/>
            <person name="Nabeya D."/>
            <person name="Jung N."/>
            <person name="Uechi K."/>
            <person name="Horii T."/>
            <person name="Iida T."/>
            <person name="Fujita J."/>
            <person name="Nakamura S."/>
        </authorList>
    </citation>
    <scope>NUCLEOTIDE SEQUENCE [LARGE SCALE GENOMIC DNA]</scope>
    <source>
        <strain evidence="5 6">JCM 12375</strain>
    </source>
</reference>
<dbReference type="InterPro" id="IPR036390">
    <property type="entry name" value="WH_DNA-bd_sf"/>
</dbReference>
<dbReference type="SMART" id="SM00895">
    <property type="entry name" value="FCD"/>
    <property type="match status" value="1"/>
</dbReference>
<gene>
    <name evidence="5" type="ORF">MMAGJ_69650</name>
</gene>
<dbReference type="Gene3D" id="1.10.10.10">
    <property type="entry name" value="Winged helix-like DNA-binding domain superfamily/Winged helix DNA-binding domain"/>
    <property type="match status" value="1"/>
</dbReference>
<sequence length="217" mass="23724">MVERLKADVASGAIKPGELIKQTVLAKRYGVSATPVREALRMLEADGVIDYSDHRGASVREMTPEAARDLYRLRAAAESAAAEMAVERMTPAGLVSIRAAHQALAGALASRDTEPATLSVLNRRFHFAIYAMSSPLVVQHIELLYARFTPGTTVWRDRADAEALQKDHDQILDAIERGDATEAGRLTAKHVRHASVIREGRPDLRAAGADERETFTK</sequence>
<dbReference type="InterPro" id="IPR036388">
    <property type="entry name" value="WH-like_DNA-bd_sf"/>
</dbReference>
<name>A0ABM7I454_MYCME</name>
<accession>A0ABM7I454</accession>
<dbReference type="InterPro" id="IPR011711">
    <property type="entry name" value="GntR_C"/>
</dbReference>
<evidence type="ECO:0000313" key="6">
    <source>
        <dbReference type="Proteomes" id="UP000465622"/>
    </source>
</evidence>
<dbReference type="SUPFAM" id="SSF48008">
    <property type="entry name" value="GntR ligand-binding domain-like"/>
    <property type="match status" value="1"/>
</dbReference>
<evidence type="ECO:0000259" key="4">
    <source>
        <dbReference type="PROSITE" id="PS50949"/>
    </source>
</evidence>
<feature type="domain" description="HTH gntR-type" evidence="4">
    <location>
        <begin position="1"/>
        <end position="62"/>
    </location>
</feature>
<keyword evidence="2" id="KW-0238">DNA-binding</keyword>
<proteinExistence type="predicted"/>
<keyword evidence="1" id="KW-0805">Transcription regulation</keyword>
<dbReference type="Gene3D" id="1.20.120.530">
    <property type="entry name" value="GntR ligand-binding domain-like"/>
    <property type="match status" value="1"/>
</dbReference>
<evidence type="ECO:0000256" key="3">
    <source>
        <dbReference type="ARBA" id="ARBA00023163"/>
    </source>
</evidence>
<dbReference type="CDD" id="cd07377">
    <property type="entry name" value="WHTH_GntR"/>
    <property type="match status" value="1"/>
</dbReference>
<protein>
    <submittedName>
        <fullName evidence="5">GntR family transcriptional regulator</fullName>
    </submittedName>
</protein>
<dbReference type="EMBL" id="AP022567">
    <property type="protein sequence ID" value="BBX37683.1"/>
    <property type="molecule type" value="Genomic_DNA"/>
</dbReference>
<evidence type="ECO:0000256" key="2">
    <source>
        <dbReference type="ARBA" id="ARBA00023125"/>
    </source>
</evidence>
<dbReference type="InterPro" id="IPR008920">
    <property type="entry name" value="TF_FadR/GntR_C"/>
</dbReference>
<evidence type="ECO:0000256" key="1">
    <source>
        <dbReference type="ARBA" id="ARBA00023015"/>
    </source>
</evidence>
<evidence type="ECO:0000313" key="5">
    <source>
        <dbReference type="EMBL" id="BBX37683.1"/>
    </source>
</evidence>
<dbReference type="Proteomes" id="UP000465622">
    <property type="component" value="Chromosome"/>
</dbReference>
<dbReference type="PANTHER" id="PTHR43537">
    <property type="entry name" value="TRANSCRIPTIONAL REGULATOR, GNTR FAMILY"/>
    <property type="match status" value="1"/>
</dbReference>
<dbReference type="PROSITE" id="PS50949">
    <property type="entry name" value="HTH_GNTR"/>
    <property type="match status" value="1"/>
</dbReference>
<dbReference type="InterPro" id="IPR000524">
    <property type="entry name" value="Tscrpt_reg_HTH_GntR"/>
</dbReference>
<dbReference type="Pfam" id="PF07729">
    <property type="entry name" value="FCD"/>
    <property type="match status" value="1"/>
</dbReference>
<organism evidence="5 6">
    <name type="scientific">Mycolicibacterium mageritense</name>
    <name type="common">Mycobacterium mageritense</name>
    <dbReference type="NCBI Taxonomy" id="53462"/>
    <lineage>
        <taxon>Bacteria</taxon>
        <taxon>Bacillati</taxon>
        <taxon>Actinomycetota</taxon>
        <taxon>Actinomycetes</taxon>
        <taxon>Mycobacteriales</taxon>
        <taxon>Mycobacteriaceae</taxon>
        <taxon>Mycolicibacterium</taxon>
    </lineage>
</organism>